<sequence length="266" mass="28182">MTIQDKIFRPDGWSATARLGLVVPHADVGPEAECAALGGTQISVHGARINFSAMRAGGEMDPKIPHDPVESFTQPPYIDDIAASLCESPLTALGLAFTSSAYKHGPEGERALVERLRPRLRGIPVVTTCLAAETALRSLGIKRLAIVNPAWFDEDLDALGARYFEAAGFDVVHHAPCGLKSGQKYVSPPALYDWIKTTVAPSGADAVFVGGNGQRAIGVIDAVESQLGLKMLTANQVLFWGALQAAGVQPSFEGYGTLFSKNVTPV</sequence>
<dbReference type="Gene3D" id="3.40.50.12500">
    <property type="match status" value="1"/>
</dbReference>
<evidence type="ECO:0000313" key="2">
    <source>
        <dbReference type="Proteomes" id="UP000051326"/>
    </source>
</evidence>
<accession>A0A0P1H8Z8</accession>
<dbReference type="InterPro" id="IPR026286">
    <property type="entry name" value="MaiA/AMDase"/>
</dbReference>
<dbReference type="EMBL" id="CYSR01000015">
    <property type="protein sequence ID" value="CUH99403.1"/>
    <property type="molecule type" value="Genomic_DNA"/>
</dbReference>
<dbReference type="RefSeq" id="WP_058285566.1">
    <property type="nucleotide sequence ID" value="NZ_CYSR01000015.1"/>
</dbReference>
<dbReference type="PANTHER" id="PTHR40267:SF1">
    <property type="entry name" value="BLR3294 PROTEIN"/>
    <property type="match status" value="1"/>
</dbReference>
<dbReference type="InterPro" id="IPR053714">
    <property type="entry name" value="Iso_Racemase_Enz_sf"/>
</dbReference>
<gene>
    <name evidence="1" type="ORF">PHA8399_01522</name>
</gene>
<dbReference type="AlphaFoldDB" id="A0A0P1H8Z8"/>
<evidence type="ECO:0000313" key="1">
    <source>
        <dbReference type="EMBL" id="CUH99403.1"/>
    </source>
</evidence>
<reference evidence="1 2" key="1">
    <citation type="submission" date="2015-09" db="EMBL/GenBank/DDBJ databases">
        <authorList>
            <consortium name="Swine Surveillance"/>
        </authorList>
    </citation>
    <scope>NUCLEOTIDE SEQUENCE [LARGE SCALE GENOMIC DNA]</scope>
    <source>
        <strain evidence="1 2">CECT 8399</strain>
    </source>
</reference>
<dbReference type="STRING" id="1396826.PHA8399_01522"/>
<proteinExistence type="predicted"/>
<organism evidence="1 2">
    <name type="scientific">Leisingera aquaemixtae</name>
    <dbReference type="NCBI Taxonomy" id="1396826"/>
    <lineage>
        <taxon>Bacteria</taxon>
        <taxon>Pseudomonadati</taxon>
        <taxon>Pseudomonadota</taxon>
        <taxon>Alphaproteobacteria</taxon>
        <taxon>Rhodobacterales</taxon>
        <taxon>Roseobacteraceae</taxon>
        <taxon>Leisingera</taxon>
    </lineage>
</organism>
<dbReference type="Proteomes" id="UP000051326">
    <property type="component" value="Unassembled WGS sequence"/>
</dbReference>
<name>A0A0P1H8Z8_9RHOB</name>
<dbReference type="PANTHER" id="PTHR40267">
    <property type="entry name" value="BLR3294 PROTEIN"/>
    <property type="match status" value="1"/>
</dbReference>
<dbReference type="Pfam" id="PF17645">
    <property type="entry name" value="Amdase"/>
    <property type="match status" value="1"/>
</dbReference>
<protein>
    <submittedName>
        <fullName evidence="1">Ectoine utilization protein EutA</fullName>
    </submittedName>
</protein>